<dbReference type="Gene3D" id="3.40.50.11350">
    <property type="match status" value="1"/>
</dbReference>
<comment type="caution">
    <text evidence="3">The sequence shown here is derived from an EMBL/GenBank/DDBJ whole genome shotgun (WGS) entry which is preliminary data.</text>
</comment>
<accession>A0A9D9HKI4</accession>
<gene>
    <name evidence="3" type="ORF">IAC08_03750</name>
</gene>
<evidence type="ECO:0000256" key="1">
    <source>
        <dbReference type="ARBA" id="ARBA00022676"/>
    </source>
</evidence>
<dbReference type="PANTHER" id="PTHR11927:SF9">
    <property type="entry name" value="L-FUCOSYLTRANSFERASE"/>
    <property type="match status" value="1"/>
</dbReference>
<dbReference type="AlphaFoldDB" id="A0A9D9HKI4"/>
<keyword evidence="2" id="KW-0808">Transferase</keyword>
<sequence length="292" mass="33545">MMKVVVNMACGLANRMFQYCYYLYLRKYGYDAYTDYYTSARLSHEKVSWSTVFPDAELRLPPEGLVSRLGGGDSMLSRIRRRLPFAGSVMEMPSAFDADLPVAYRRDVYVLGVFQNAAMVESLDEDLVRKAFSFGPALDERNSELAQELKTNPGSVAIHVRKGDDYMTRKWYRGTCPYGYYEKAVEAVSSSVETPRFYVFADNPRWVKDNFSWFDYTLVDWNPCAGPGSHFDMQLMSLCSHNIISNSTYSWWAAYLNMNPGKTVIVPDVWFSSESCSEYRSERVLCKGWRAI</sequence>
<reference evidence="3" key="1">
    <citation type="submission" date="2020-10" db="EMBL/GenBank/DDBJ databases">
        <authorList>
            <person name="Gilroy R."/>
        </authorList>
    </citation>
    <scope>NUCLEOTIDE SEQUENCE</scope>
    <source>
        <strain evidence="3">B1-3475</strain>
    </source>
</reference>
<dbReference type="GO" id="GO:0016020">
    <property type="term" value="C:membrane"/>
    <property type="evidence" value="ECO:0007669"/>
    <property type="project" value="InterPro"/>
</dbReference>
<evidence type="ECO:0000313" key="4">
    <source>
        <dbReference type="Proteomes" id="UP000823617"/>
    </source>
</evidence>
<proteinExistence type="predicted"/>
<dbReference type="Pfam" id="PF01531">
    <property type="entry name" value="Glyco_transf_11"/>
    <property type="match status" value="1"/>
</dbReference>
<evidence type="ECO:0000313" key="3">
    <source>
        <dbReference type="EMBL" id="MBO8455501.1"/>
    </source>
</evidence>
<dbReference type="InterPro" id="IPR002516">
    <property type="entry name" value="Glyco_trans_11"/>
</dbReference>
<evidence type="ECO:0000256" key="2">
    <source>
        <dbReference type="ARBA" id="ARBA00022679"/>
    </source>
</evidence>
<dbReference type="GO" id="GO:0005975">
    <property type="term" value="P:carbohydrate metabolic process"/>
    <property type="evidence" value="ECO:0007669"/>
    <property type="project" value="InterPro"/>
</dbReference>
<dbReference type="CDD" id="cd11301">
    <property type="entry name" value="Fut1_Fut2_like"/>
    <property type="match status" value="1"/>
</dbReference>
<reference evidence="3" key="2">
    <citation type="journal article" date="2021" name="PeerJ">
        <title>Extensive microbial diversity within the chicken gut microbiome revealed by metagenomics and culture.</title>
        <authorList>
            <person name="Gilroy R."/>
            <person name="Ravi A."/>
            <person name="Getino M."/>
            <person name="Pursley I."/>
            <person name="Horton D.L."/>
            <person name="Alikhan N.F."/>
            <person name="Baker D."/>
            <person name="Gharbi K."/>
            <person name="Hall N."/>
            <person name="Watson M."/>
            <person name="Adriaenssens E.M."/>
            <person name="Foster-Nyarko E."/>
            <person name="Jarju S."/>
            <person name="Secka A."/>
            <person name="Antonio M."/>
            <person name="Oren A."/>
            <person name="Chaudhuri R.R."/>
            <person name="La Ragione R."/>
            <person name="Hildebrand F."/>
            <person name="Pallen M.J."/>
        </authorList>
    </citation>
    <scope>NUCLEOTIDE SEQUENCE</scope>
    <source>
        <strain evidence="3">B1-3475</strain>
    </source>
</reference>
<dbReference type="GO" id="GO:0008107">
    <property type="term" value="F:galactoside 2-alpha-L-fucosyltransferase activity"/>
    <property type="evidence" value="ECO:0007669"/>
    <property type="project" value="InterPro"/>
</dbReference>
<name>A0A9D9HKI4_9BACT</name>
<dbReference type="PANTHER" id="PTHR11927">
    <property type="entry name" value="GALACTOSIDE 2-L-FUCOSYLTRANSFERASE"/>
    <property type="match status" value="1"/>
</dbReference>
<dbReference type="EMBL" id="JADIMK010000038">
    <property type="protein sequence ID" value="MBO8455501.1"/>
    <property type="molecule type" value="Genomic_DNA"/>
</dbReference>
<dbReference type="Proteomes" id="UP000823617">
    <property type="component" value="Unassembled WGS sequence"/>
</dbReference>
<keyword evidence="1" id="KW-0328">Glycosyltransferase</keyword>
<protein>
    <submittedName>
        <fullName evidence="3">Alpha-1,2-fucosyltransferase</fullName>
    </submittedName>
</protein>
<organism evidence="3 4">
    <name type="scientific">Candidatus Cryptobacteroides intestinigallinarum</name>
    <dbReference type="NCBI Taxonomy" id="2840767"/>
    <lineage>
        <taxon>Bacteria</taxon>
        <taxon>Pseudomonadati</taxon>
        <taxon>Bacteroidota</taxon>
        <taxon>Bacteroidia</taxon>
        <taxon>Bacteroidales</taxon>
        <taxon>Candidatus Cryptobacteroides</taxon>
    </lineage>
</organism>